<evidence type="ECO:0000256" key="4">
    <source>
        <dbReference type="ARBA" id="ARBA00024732"/>
    </source>
</evidence>
<keyword evidence="3 5" id="KW-0012">Acyltransferase</keyword>
<comment type="similarity">
    <text evidence="5 6">Belongs to the LipB family.</text>
</comment>
<organism evidence="11 12">
    <name type="scientific">Candidatus Hydrogenisulfobacillus filiaventi</name>
    <dbReference type="NCBI Taxonomy" id="2707344"/>
    <lineage>
        <taxon>Bacteria</taxon>
        <taxon>Bacillati</taxon>
        <taxon>Bacillota</taxon>
        <taxon>Clostridia</taxon>
        <taxon>Eubacteriales</taxon>
        <taxon>Clostridiales Family XVII. Incertae Sedis</taxon>
        <taxon>Candidatus Hydrogenisulfobacillus</taxon>
    </lineage>
</organism>
<evidence type="ECO:0000256" key="9">
    <source>
        <dbReference type="PIRSR" id="PIRSR016262-3"/>
    </source>
</evidence>
<comment type="miscellaneous">
    <text evidence="5">In the reaction, the free carboxyl group of octanoic acid is attached via an amide linkage to the epsilon-amino group of a specific lysine residue of lipoyl domains of lipoate-dependent enzymes.</text>
</comment>
<keyword evidence="12" id="KW-1185">Reference proteome</keyword>
<dbReference type="KEGG" id="hfv:R50_2754"/>
<dbReference type="UniPathway" id="UPA00538">
    <property type="reaction ID" value="UER00592"/>
</dbReference>
<dbReference type="CDD" id="cd16444">
    <property type="entry name" value="LipB"/>
    <property type="match status" value="1"/>
</dbReference>
<dbReference type="SUPFAM" id="SSF55681">
    <property type="entry name" value="Class II aaRS and biotin synthetases"/>
    <property type="match status" value="1"/>
</dbReference>
<dbReference type="AlphaFoldDB" id="A0A6F8ZKN0"/>
<evidence type="ECO:0000256" key="8">
    <source>
        <dbReference type="PIRSR" id="PIRSR016262-2"/>
    </source>
</evidence>
<dbReference type="EC" id="2.3.1.181" evidence="5 6"/>
<comment type="function">
    <text evidence="4 5 6">Catalyzes the transfer of endogenously produced octanoic acid from octanoyl-acyl-carrier-protein onto the lipoyl domains of lipoate-dependent enzymes. Lipoyl-ACP can also act as a substrate although octanoyl-ACP is likely to be the physiological substrate.</text>
</comment>
<dbReference type="PIRSF" id="PIRSF016262">
    <property type="entry name" value="LPLase"/>
    <property type="match status" value="1"/>
</dbReference>
<evidence type="ECO:0000256" key="1">
    <source>
        <dbReference type="ARBA" id="ARBA00004821"/>
    </source>
</evidence>
<dbReference type="Pfam" id="PF21948">
    <property type="entry name" value="LplA-B_cat"/>
    <property type="match status" value="1"/>
</dbReference>
<comment type="pathway">
    <text evidence="1 5 6">Protein modification; protein lipoylation via endogenous pathway; protein N(6)-(lipoyl)lysine from octanoyl-[acyl-carrier-protein]: step 1/2.</text>
</comment>
<proteinExistence type="inferred from homology"/>
<dbReference type="PANTHER" id="PTHR10993:SF7">
    <property type="entry name" value="LIPOYLTRANSFERASE 2, MITOCHONDRIAL-RELATED"/>
    <property type="match status" value="1"/>
</dbReference>
<feature type="active site" description="Acyl-thioester intermediate" evidence="5 7">
    <location>
        <position position="181"/>
    </location>
</feature>
<evidence type="ECO:0000259" key="10">
    <source>
        <dbReference type="PROSITE" id="PS51733"/>
    </source>
</evidence>
<feature type="domain" description="BPL/LPL catalytic" evidence="10">
    <location>
        <begin position="32"/>
        <end position="221"/>
    </location>
</feature>
<dbReference type="GO" id="GO:0009249">
    <property type="term" value="P:protein lipoylation"/>
    <property type="evidence" value="ECO:0007669"/>
    <property type="project" value="InterPro"/>
</dbReference>
<dbReference type="InterPro" id="IPR020605">
    <property type="entry name" value="Octanoyltransferase_CS"/>
</dbReference>
<dbReference type="PANTHER" id="PTHR10993">
    <property type="entry name" value="OCTANOYLTRANSFERASE"/>
    <property type="match status" value="1"/>
</dbReference>
<feature type="binding site" evidence="5 8">
    <location>
        <begin position="163"/>
        <end position="165"/>
    </location>
    <ligand>
        <name>substrate</name>
    </ligand>
</feature>
<evidence type="ECO:0000256" key="2">
    <source>
        <dbReference type="ARBA" id="ARBA00022679"/>
    </source>
</evidence>
<name>A0A6F8ZKN0_9FIRM</name>
<evidence type="ECO:0000256" key="6">
    <source>
        <dbReference type="PIRNR" id="PIRNR016262"/>
    </source>
</evidence>
<accession>A0A6F8ZKN0</accession>
<keyword evidence="2 5" id="KW-0808">Transferase</keyword>
<feature type="site" description="Lowers pKa of active site Cys" evidence="5 9">
    <location>
        <position position="147"/>
    </location>
</feature>
<reference evidence="11 12" key="1">
    <citation type="submission" date="2020-02" db="EMBL/GenBank/DDBJ databases">
        <authorList>
            <person name="Hogendoorn C."/>
        </authorList>
    </citation>
    <scope>NUCLEOTIDE SEQUENCE [LARGE SCALE GENOMIC DNA]</scope>
    <source>
        <strain evidence="11">R501</strain>
    </source>
</reference>
<dbReference type="Gene3D" id="3.30.930.10">
    <property type="entry name" value="Bira Bifunctional Protein, Domain 2"/>
    <property type="match status" value="1"/>
</dbReference>
<evidence type="ECO:0000313" key="11">
    <source>
        <dbReference type="EMBL" id="CAB1130243.1"/>
    </source>
</evidence>
<keyword evidence="5" id="KW-0963">Cytoplasm</keyword>
<dbReference type="InterPro" id="IPR004143">
    <property type="entry name" value="BPL_LPL_catalytic"/>
</dbReference>
<gene>
    <name evidence="5 11" type="primary">lipB</name>
    <name evidence="11" type="ORF">R50_2754</name>
</gene>
<dbReference type="HAMAP" id="MF_00013">
    <property type="entry name" value="LipB"/>
    <property type="match status" value="1"/>
</dbReference>
<evidence type="ECO:0000256" key="5">
    <source>
        <dbReference type="HAMAP-Rule" id="MF_00013"/>
    </source>
</evidence>
<comment type="subcellular location">
    <subcellularLocation>
        <location evidence="5">Cytoplasm</location>
    </subcellularLocation>
</comment>
<dbReference type="InterPro" id="IPR045864">
    <property type="entry name" value="aa-tRNA-synth_II/BPL/LPL"/>
</dbReference>
<dbReference type="InterPro" id="IPR000544">
    <property type="entry name" value="Octanoyltransferase"/>
</dbReference>
<dbReference type="EMBL" id="LR778114">
    <property type="protein sequence ID" value="CAB1130243.1"/>
    <property type="molecule type" value="Genomic_DNA"/>
</dbReference>
<feature type="binding site" evidence="5 8">
    <location>
        <begin position="150"/>
        <end position="152"/>
    </location>
    <ligand>
        <name>substrate</name>
    </ligand>
</feature>
<dbReference type="PROSITE" id="PS51733">
    <property type="entry name" value="BPL_LPL_CATALYTIC"/>
    <property type="match status" value="1"/>
</dbReference>
<dbReference type="GO" id="GO:0033819">
    <property type="term" value="F:lipoyl(octanoyl) transferase activity"/>
    <property type="evidence" value="ECO:0007669"/>
    <property type="project" value="UniProtKB-EC"/>
</dbReference>
<dbReference type="GO" id="GO:0005737">
    <property type="term" value="C:cytoplasm"/>
    <property type="evidence" value="ECO:0007669"/>
    <property type="project" value="UniProtKB-SubCell"/>
</dbReference>
<evidence type="ECO:0000256" key="3">
    <source>
        <dbReference type="ARBA" id="ARBA00023315"/>
    </source>
</evidence>
<dbReference type="PROSITE" id="PS01313">
    <property type="entry name" value="LIPB"/>
    <property type="match status" value="1"/>
</dbReference>
<evidence type="ECO:0000256" key="7">
    <source>
        <dbReference type="PIRSR" id="PIRSR016262-1"/>
    </source>
</evidence>
<dbReference type="NCBIfam" id="TIGR00214">
    <property type="entry name" value="lipB"/>
    <property type="match status" value="1"/>
</dbReference>
<comment type="catalytic activity">
    <reaction evidence="5 6">
        <text>octanoyl-[ACP] + L-lysyl-[protein] = N(6)-octanoyl-L-lysyl-[protein] + holo-[ACP] + H(+)</text>
        <dbReference type="Rhea" id="RHEA:17665"/>
        <dbReference type="Rhea" id="RHEA-COMP:9636"/>
        <dbReference type="Rhea" id="RHEA-COMP:9685"/>
        <dbReference type="Rhea" id="RHEA-COMP:9752"/>
        <dbReference type="Rhea" id="RHEA-COMP:9928"/>
        <dbReference type="ChEBI" id="CHEBI:15378"/>
        <dbReference type="ChEBI" id="CHEBI:29969"/>
        <dbReference type="ChEBI" id="CHEBI:64479"/>
        <dbReference type="ChEBI" id="CHEBI:78463"/>
        <dbReference type="ChEBI" id="CHEBI:78809"/>
        <dbReference type="EC" id="2.3.1.181"/>
    </reaction>
</comment>
<dbReference type="NCBIfam" id="NF010925">
    <property type="entry name" value="PRK14345.1"/>
    <property type="match status" value="1"/>
</dbReference>
<feature type="binding site" evidence="5 8">
    <location>
        <begin position="79"/>
        <end position="86"/>
    </location>
    <ligand>
        <name>substrate</name>
    </ligand>
</feature>
<dbReference type="Proteomes" id="UP000503399">
    <property type="component" value="Chromosome"/>
</dbReference>
<sequence>MTRPALAVWLGRMPYGPAWDLQRRVGEAVRRGHLPDTLLLVEHDPVYTIGRAARGSRDNLLWDLPTLQRRGIALYEVDRGGDITYHGPGQLVGYPILDLTRHGRDLHAYLRSLEEGLIRALATWGVTAYRLPPHTGVWVDEPQGPAKIAAIGVKASRWITSHGFALNVAPDLGHFTGIIPCGIRDKGVTSLARLLGAAAPDLVAVRPVVAEALARVWDLAWHWGTPEDLPDGEG</sequence>
<evidence type="ECO:0000313" key="12">
    <source>
        <dbReference type="Proteomes" id="UP000503399"/>
    </source>
</evidence>
<protein>
    <recommendedName>
        <fullName evidence="5 6">Octanoyltransferase</fullName>
        <ecNumber evidence="5 6">2.3.1.181</ecNumber>
    </recommendedName>
    <alternativeName>
        <fullName evidence="5">Lipoate-protein ligase B</fullName>
    </alternativeName>
    <alternativeName>
        <fullName evidence="5">Lipoyl/octanoyl transferase</fullName>
    </alternativeName>
    <alternativeName>
        <fullName evidence="5">Octanoyl-[acyl-carrier-protein]-protein N-octanoyltransferase</fullName>
    </alternativeName>
</protein>